<protein>
    <submittedName>
        <fullName evidence="1">Accessory Sec system protein Asp3</fullName>
    </submittedName>
</protein>
<keyword evidence="2" id="KW-1185">Reference proteome</keyword>
<sequence>MKNSVKIYWNNLATPPVGQDNLYGAILTELGSYKKKIEYSENTAPGIRIHKWNSRDGFSALRMNNDLPQLGRNMKYNVSMVSISNPLNSVWLKIDFFNQHNEIVATQSNIENEFTIETPQKFSYYEMTLIGAGVREFVFDYILIADNLKEGNNLSAYANLVNQINHISEIS</sequence>
<dbReference type="Pfam" id="PF15432">
    <property type="entry name" value="Sec-ASP3"/>
    <property type="match status" value="1"/>
</dbReference>
<dbReference type="EMBL" id="CP060724">
    <property type="protein sequence ID" value="QNN75353.1"/>
    <property type="molecule type" value="Genomic_DNA"/>
</dbReference>
<dbReference type="KEGG" id="wdi:H9L19_00130"/>
<organism evidence="1 2">
    <name type="scientific">Weissella diestrammenae</name>
    <dbReference type="NCBI Taxonomy" id="1162633"/>
    <lineage>
        <taxon>Bacteria</taxon>
        <taxon>Bacillati</taxon>
        <taxon>Bacillota</taxon>
        <taxon>Bacilli</taxon>
        <taxon>Lactobacillales</taxon>
        <taxon>Lactobacillaceae</taxon>
        <taxon>Weissella</taxon>
    </lineage>
</organism>
<evidence type="ECO:0000313" key="2">
    <source>
        <dbReference type="Proteomes" id="UP000515800"/>
    </source>
</evidence>
<dbReference type="Proteomes" id="UP000515800">
    <property type="component" value="Chromosome"/>
</dbReference>
<dbReference type="RefSeq" id="WP_187529187.1">
    <property type="nucleotide sequence ID" value="NZ_CP060724.1"/>
</dbReference>
<reference evidence="1 2" key="1">
    <citation type="submission" date="2020-08" db="EMBL/GenBank/DDBJ databases">
        <title>Genome sequence of Weissella diestrammenae KACC 16890T.</title>
        <authorList>
            <person name="Hyun D.-W."/>
            <person name="Bae J.-W."/>
        </authorList>
    </citation>
    <scope>NUCLEOTIDE SEQUENCE [LARGE SCALE GENOMIC DNA]</scope>
    <source>
        <strain evidence="1 2">KACC 16890</strain>
    </source>
</reference>
<dbReference type="InterPro" id="IPR022259">
    <property type="entry name" value="Acessory_Sec_prot_Asp3"/>
</dbReference>
<dbReference type="AlphaFoldDB" id="A0A7G9T5H8"/>
<accession>A0A7G9T5H8</accession>
<name>A0A7G9T5H8_9LACO</name>
<dbReference type="GO" id="GO:0015031">
    <property type="term" value="P:protein transport"/>
    <property type="evidence" value="ECO:0007669"/>
    <property type="project" value="InterPro"/>
</dbReference>
<dbReference type="NCBIfam" id="TIGR03711">
    <property type="entry name" value="acc_sec_asp3"/>
    <property type="match status" value="1"/>
</dbReference>
<evidence type="ECO:0000313" key="1">
    <source>
        <dbReference type="EMBL" id="QNN75353.1"/>
    </source>
</evidence>
<gene>
    <name evidence="1" type="primary">asp3</name>
    <name evidence="1" type="ORF">H9L19_00130</name>
</gene>
<proteinExistence type="predicted"/>